<keyword evidence="3" id="KW-1185">Reference proteome</keyword>
<sequence length="108" mass="12181">MATHTETTPKVTEATPMFAETTPMFTEITSMFTETTPMFTETTPMFTETTPIINDTTPTSLKPRLCTLTEVMQTNYEPHPSMLKPRPHTHAVSLHPNLLTNSETMARH</sequence>
<feature type="compositionally biased region" description="Polar residues" evidence="1">
    <location>
        <begin position="98"/>
        <end position="108"/>
    </location>
</feature>
<reference evidence="2" key="1">
    <citation type="submission" date="2023-10" db="EMBL/GenBank/DDBJ databases">
        <title>Genome assemblies of two species of porcelain crab, Petrolisthes cinctipes and Petrolisthes manimaculis (Anomura: Porcellanidae).</title>
        <authorList>
            <person name="Angst P."/>
        </authorList>
    </citation>
    <scope>NUCLEOTIDE SEQUENCE</scope>
    <source>
        <strain evidence="2">PB745_01</strain>
        <tissue evidence="2">Gill</tissue>
    </source>
</reference>
<proteinExistence type="predicted"/>
<comment type="caution">
    <text evidence="2">The sequence shown here is derived from an EMBL/GenBank/DDBJ whole genome shotgun (WGS) entry which is preliminary data.</text>
</comment>
<name>A0AAE1EGJ2_PETCI</name>
<feature type="region of interest" description="Disordered" evidence="1">
    <location>
        <begin position="77"/>
        <end position="108"/>
    </location>
</feature>
<feature type="compositionally biased region" description="Polar residues" evidence="1">
    <location>
        <begin position="1"/>
        <end position="10"/>
    </location>
</feature>
<accession>A0AAE1EGJ2</accession>
<dbReference type="EMBL" id="JAWQEG010007892">
    <property type="protein sequence ID" value="KAK3851442.1"/>
    <property type="molecule type" value="Genomic_DNA"/>
</dbReference>
<evidence type="ECO:0000313" key="2">
    <source>
        <dbReference type="EMBL" id="KAK3851442.1"/>
    </source>
</evidence>
<evidence type="ECO:0000256" key="1">
    <source>
        <dbReference type="SAM" id="MobiDB-lite"/>
    </source>
</evidence>
<dbReference type="Proteomes" id="UP001286313">
    <property type="component" value="Unassembled WGS sequence"/>
</dbReference>
<evidence type="ECO:0000313" key="3">
    <source>
        <dbReference type="Proteomes" id="UP001286313"/>
    </source>
</evidence>
<feature type="region of interest" description="Disordered" evidence="1">
    <location>
        <begin position="1"/>
        <end position="21"/>
    </location>
</feature>
<protein>
    <submittedName>
        <fullName evidence="2">Uncharacterized protein</fullName>
    </submittedName>
</protein>
<organism evidence="2 3">
    <name type="scientific">Petrolisthes cinctipes</name>
    <name type="common">Flat porcelain crab</name>
    <dbReference type="NCBI Taxonomy" id="88211"/>
    <lineage>
        <taxon>Eukaryota</taxon>
        <taxon>Metazoa</taxon>
        <taxon>Ecdysozoa</taxon>
        <taxon>Arthropoda</taxon>
        <taxon>Crustacea</taxon>
        <taxon>Multicrustacea</taxon>
        <taxon>Malacostraca</taxon>
        <taxon>Eumalacostraca</taxon>
        <taxon>Eucarida</taxon>
        <taxon>Decapoda</taxon>
        <taxon>Pleocyemata</taxon>
        <taxon>Anomura</taxon>
        <taxon>Galatheoidea</taxon>
        <taxon>Porcellanidae</taxon>
        <taxon>Petrolisthes</taxon>
    </lineage>
</organism>
<gene>
    <name evidence="2" type="ORF">Pcinc_041909</name>
</gene>
<dbReference type="AlphaFoldDB" id="A0AAE1EGJ2"/>